<sequence>MLKITKRLARNQSVFSQILAGQSNKEKDSKVLTERSVISEGGPSSPATQITSRHPE</sequence>
<reference evidence="2 3" key="1">
    <citation type="submission" date="2021-06" db="EMBL/GenBank/DDBJ databases">
        <authorList>
            <person name="Kallberg Y."/>
            <person name="Tangrot J."/>
            <person name="Rosling A."/>
        </authorList>
    </citation>
    <scope>NUCLEOTIDE SEQUENCE [LARGE SCALE GENOMIC DNA]</scope>
    <source>
        <strain evidence="2 3">120-4 pot B 10/14</strain>
    </source>
</reference>
<comment type="caution">
    <text evidence="2">The sequence shown here is derived from an EMBL/GenBank/DDBJ whole genome shotgun (WGS) entry which is preliminary data.</text>
</comment>
<evidence type="ECO:0000313" key="3">
    <source>
        <dbReference type="Proteomes" id="UP000789901"/>
    </source>
</evidence>
<protein>
    <submittedName>
        <fullName evidence="2">37138_t:CDS:1</fullName>
    </submittedName>
</protein>
<gene>
    <name evidence="2" type="ORF">GMARGA_LOCUS36775</name>
</gene>
<feature type="compositionally biased region" description="Polar residues" evidence="1">
    <location>
        <begin position="45"/>
        <end position="56"/>
    </location>
</feature>
<feature type="compositionally biased region" description="Basic and acidic residues" evidence="1">
    <location>
        <begin position="24"/>
        <end position="33"/>
    </location>
</feature>
<evidence type="ECO:0000313" key="2">
    <source>
        <dbReference type="EMBL" id="CAG8843874.1"/>
    </source>
</evidence>
<organism evidence="2 3">
    <name type="scientific">Gigaspora margarita</name>
    <dbReference type="NCBI Taxonomy" id="4874"/>
    <lineage>
        <taxon>Eukaryota</taxon>
        <taxon>Fungi</taxon>
        <taxon>Fungi incertae sedis</taxon>
        <taxon>Mucoromycota</taxon>
        <taxon>Glomeromycotina</taxon>
        <taxon>Glomeromycetes</taxon>
        <taxon>Diversisporales</taxon>
        <taxon>Gigasporaceae</taxon>
        <taxon>Gigaspora</taxon>
    </lineage>
</organism>
<feature type="region of interest" description="Disordered" evidence="1">
    <location>
        <begin position="21"/>
        <end position="56"/>
    </location>
</feature>
<feature type="non-terminal residue" evidence="2">
    <location>
        <position position="56"/>
    </location>
</feature>
<dbReference type="Proteomes" id="UP000789901">
    <property type="component" value="Unassembled WGS sequence"/>
</dbReference>
<proteinExistence type="predicted"/>
<evidence type="ECO:0000256" key="1">
    <source>
        <dbReference type="SAM" id="MobiDB-lite"/>
    </source>
</evidence>
<accession>A0ABN7WYL1</accession>
<name>A0ABN7WYL1_GIGMA</name>
<keyword evidence="3" id="KW-1185">Reference proteome</keyword>
<dbReference type="EMBL" id="CAJVQB010073850">
    <property type="protein sequence ID" value="CAG8843874.1"/>
    <property type="molecule type" value="Genomic_DNA"/>
</dbReference>